<evidence type="ECO:0000313" key="10">
    <source>
        <dbReference type="EMBL" id="TRY67912.1"/>
    </source>
</evidence>
<dbReference type="GO" id="GO:0000977">
    <property type="term" value="F:RNA polymerase II transcription regulatory region sequence-specific DNA binding"/>
    <property type="evidence" value="ECO:0007669"/>
    <property type="project" value="TreeGrafter"/>
</dbReference>
<sequence>MSGATSNVTHGAAPAAVPTTATTLVMAAASSGSGTTTTTVLSSAQATQLLQRLQQSQGGGVLGATGGGGHTIKIQAVQTHPQTGVRQIIAIPIHTTSAAQSPHPLTPSTSTHVTESTMLYASGAHANPGKLTISPMKAKMSGLGFGPNVKVVKIASSANLSGLSLVQSTPTQVNAPTSMITSHGSRDNLTLNNVLGYGTPGNGGADTPGSGSRKRNDIDFDAFSDAKRKKTEKGGKGLRHFSMKVCEKVQAKGTTSYNEVADELVAELTDPRCTSPTDQQYDQKNIRRRVYDALNVLMAMNIISKEKKEIRWLGLPTNSVQEANNLETIAFKNLVERNREREKHDGQPAPNCIQH</sequence>
<dbReference type="InterPro" id="IPR003316">
    <property type="entry name" value="E2F_WHTH_DNA-bd_dom"/>
</dbReference>
<dbReference type="InterPro" id="IPR015648">
    <property type="entry name" value="Transcrpt_fac_DP"/>
</dbReference>
<dbReference type="EMBL" id="VCGU01000011">
    <property type="protein sequence ID" value="TRY67912.1"/>
    <property type="molecule type" value="Genomic_DNA"/>
</dbReference>
<dbReference type="Gene3D" id="1.10.10.10">
    <property type="entry name" value="Winged helix-like DNA-binding domain superfamily/Winged helix DNA-binding domain"/>
    <property type="match status" value="1"/>
</dbReference>
<evidence type="ECO:0000256" key="3">
    <source>
        <dbReference type="ARBA" id="ARBA00023015"/>
    </source>
</evidence>
<feature type="region of interest" description="Disordered" evidence="8">
    <location>
        <begin position="197"/>
        <end position="217"/>
    </location>
</feature>
<comment type="caution">
    <text evidence="10">The sequence shown here is derived from an EMBL/GenBank/DDBJ whole genome shotgun (WGS) entry which is preliminary data.</text>
</comment>
<evidence type="ECO:0000256" key="5">
    <source>
        <dbReference type="ARBA" id="ARBA00023163"/>
    </source>
</evidence>
<evidence type="ECO:0000313" key="11">
    <source>
        <dbReference type="Proteomes" id="UP000318571"/>
    </source>
</evidence>
<comment type="similarity">
    <text evidence="2 7">Belongs to the E2F/DP family.</text>
</comment>
<evidence type="ECO:0000256" key="1">
    <source>
        <dbReference type="ARBA" id="ARBA00004123"/>
    </source>
</evidence>
<keyword evidence="3 7" id="KW-0805">Transcription regulation</keyword>
<accession>A0A553NR42</accession>
<dbReference type="PANTHER" id="PTHR12548">
    <property type="entry name" value="TRANSCRIPTION FACTOR DP"/>
    <property type="match status" value="1"/>
</dbReference>
<organism evidence="10 11">
    <name type="scientific">Tigriopus californicus</name>
    <name type="common">Marine copepod</name>
    <dbReference type="NCBI Taxonomy" id="6832"/>
    <lineage>
        <taxon>Eukaryota</taxon>
        <taxon>Metazoa</taxon>
        <taxon>Ecdysozoa</taxon>
        <taxon>Arthropoda</taxon>
        <taxon>Crustacea</taxon>
        <taxon>Multicrustacea</taxon>
        <taxon>Hexanauplia</taxon>
        <taxon>Copepoda</taxon>
        <taxon>Harpacticoida</taxon>
        <taxon>Harpacticidae</taxon>
        <taxon>Tigriopus</taxon>
    </lineage>
</organism>
<dbReference type="STRING" id="6832.A0A553NR42"/>
<dbReference type="GO" id="GO:0005634">
    <property type="term" value="C:nucleus"/>
    <property type="evidence" value="ECO:0007669"/>
    <property type="project" value="UniProtKB-SubCell"/>
</dbReference>
<dbReference type="InterPro" id="IPR036390">
    <property type="entry name" value="WH_DNA-bd_sf"/>
</dbReference>
<dbReference type="GO" id="GO:0051726">
    <property type="term" value="P:regulation of cell cycle"/>
    <property type="evidence" value="ECO:0007669"/>
    <property type="project" value="InterPro"/>
</dbReference>
<evidence type="ECO:0000256" key="4">
    <source>
        <dbReference type="ARBA" id="ARBA00023125"/>
    </source>
</evidence>
<comment type="subcellular location">
    <subcellularLocation>
        <location evidence="1 7">Nucleus</location>
    </subcellularLocation>
</comment>
<evidence type="ECO:0000259" key="9">
    <source>
        <dbReference type="SMART" id="SM01372"/>
    </source>
</evidence>
<dbReference type="SMART" id="SM01372">
    <property type="entry name" value="E2F_TDP"/>
    <property type="match status" value="1"/>
</dbReference>
<keyword evidence="4 7" id="KW-0238">DNA-binding</keyword>
<dbReference type="Pfam" id="PF02319">
    <property type="entry name" value="WHD_E2F_TDP"/>
    <property type="match status" value="1"/>
</dbReference>
<dbReference type="GO" id="GO:0000981">
    <property type="term" value="F:DNA-binding transcription factor activity, RNA polymerase II-specific"/>
    <property type="evidence" value="ECO:0007669"/>
    <property type="project" value="TreeGrafter"/>
</dbReference>
<name>A0A553NR42_TIGCA</name>
<feature type="domain" description="E2F/DP family winged-helix DNA-binding" evidence="9">
    <location>
        <begin position="233"/>
        <end position="314"/>
    </location>
</feature>
<evidence type="ECO:0000256" key="8">
    <source>
        <dbReference type="SAM" id="MobiDB-lite"/>
    </source>
</evidence>
<dbReference type="PANTHER" id="PTHR12548:SF9">
    <property type="entry name" value="TRANSCRIPTION FACTOR DP"/>
    <property type="match status" value="1"/>
</dbReference>
<gene>
    <name evidence="10" type="ORF">TCAL_11117</name>
</gene>
<keyword evidence="6 7" id="KW-0539">Nucleus</keyword>
<protein>
    <recommendedName>
        <fullName evidence="9">E2F/DP family winged-helix DNA-binding domain-containing protein</fullName>
    </recommendedName>
</protein>
<dbReference type="GO" id="GO:0005667">
    <property type="term" value="C:transcription regulator complex"/>
    <property type="evidence" value="ECO:0007669"/>
    <property type="project" value="InterPro"/>
</dbReference>
<reference evidence="10 11" key="1">
    <citation type="journal article" date="2018" name="Nat. Ecol. Evol.">
        <title>Genomic signatures of mitonuclear coevolution across populations of Tigriopus californicus.</title>
        <authorList>
            <person name="Barreto F.S."/>
            <person name="Watson E.T."/>
            <person name="Lima T.G."/>
            <person name="Willett C.S."/>
            <person name="Edmands S."/>
            <person name="Li W."/>
            <person name="Burton R.S."/>
        </authorList>
    </citation>
    <scope>NUCLEOTIDE SEQUENCE [LARGE SCALE GENOMIC DNA]</scope>
    <source>
        <strain evidence="10 11">San Diego</strain>
    </source>
</reference>
<dbReference type="InterPro" id="IPR036388">
    <property type="entry name" value="WH-like_DNA-bd_sf"/>
</dbReference>
<proteinExistence type="inferred from homology"/>
<evidence type="ECO:0000256" key="2">
    <source>
        <dbReference type="ARBA" id="ARBA00010940"/>
    </source>
</evidence>
<keyword evidence="11" id="KW-1185">Reference proteome</keyword>
<dbReference type="Proteomes" id="UP000318571">
    <property type="component" value="Chromosome 4"/>
</dbReference>
<dbReference type="AlphaFoldDB" id="A0A553NR42"/>
<evidence type="ECO:0000256" key="7">
    <source>
        <dbReference type="RuleBase" id="RU003796"/>
    </source>
</evidence>
<evidence type="ECO:0000256" key="6">
    <source>
        <dbReference type="ARBA" id="ARBA00023242"/>
    </source>
</evidence>
<dbReference type="SUPFAM" id="SSF46785">
    <property type="entry name" value="Winged helix' DNA-binding domain"/>
    <property type="match status" value="1"/>
</dbReference>
<dbReference type="FunFam" id="1.10.10.10:FF:000047">
    <property type="entry name" value="Transcription factor"/>
    <property type="match status" value="1"/>
</dbReference>
<keyword evidence="5 7" id="KW-0804">Transcription</keyword>